<proteinExistence type="predicted"/>
<dbReference type="AlphaFoldDB" id="A0A3B1AWZ5"/>
<dbReference type="PANTHER" id="PTHR44858">
    <property type="entry name" value="TETRATRICOPEPTIDE REPEAT PROTEIN 6"/>
    <property type="match status" value="1"/>
</dbReference>
<dbReference type="PANTHER" id="PTHR44858:SF1">
    <property type="entry name" value="UDP-N-ACETYLGLUCOSAMINE--PEPTIDE N-ACETYLGLUCOSAMINYLTRANSFERASE SPINDLY-RELATED"/>
    <property type="match status" value="1"/>
</dbReference>
<dbReference type="SUPFAM" id="SSF48452">
    <property type="entry name" value="TPR-like"/>
    <property type="match status" value="1"/>
</dbReference>
<reference evidence="3" key="1">
    <citation type="submission" date="2018-06" db="EMBL/GenBank/DDBJ databases">
        <authorList>
            <person name="Zhirakovskaya E."/>
        </authorList>
    </citation>
    <scope>NUCLEOTIDE SEQUENCE</scope>
</reference>
<dbReference type="InterPro" id="IPR011990">
    <property type="entry name" value="TPR-like_helical_dom_sf"/>
</dbReference>
<dbReference type="InterPro" id="IPR019734">
    <property type="entry name" value="TPR_rpt"/>
</dbReference>
<dbReference type="Gene3D" id="1.25.40.10">
    <property type="entry name" value="Tetratricopeptide repeat domain"/>
    <property type="match status" value="1"/>
</dbReference>
<dbReference type="InterPro" id="IPR050498">
    <property type="entry name" value="Ycf3"/>
</dbReference>
<name>A0A3B1AWZ5_9ZZZZ</name>
<accession>A0A3B1AWZ5</accession>
<evidence type="ECO:0000313" key="3">
    <source>
        <dbReference type="EMBL" id="VAX04354.1"/>
    </source>
</evidence>
<evidence type="ECO:0000256" key="2">
    <source>
        <dbReference type="ARBA" id="ARBA00022803"/>
    </source>
</evidence>
<dbReference type="EMBL" id="UOFW01000090">
    <property type="protein sequence ID" value="VAX04354.1"/>
    <property type="molecule type" value="Genomic_DNA"/>
</dbReference>
<keyword evidence="2" id="KW-0802">TPR repeat</keyword>
<protein>
    <submittedName>
        <fullName evidence="3">Uncharacterized protein</fullName>
    </submittedName>
</protein>
<evidence type="ECO:0000256" key="1">
    <source>
        <dbReference type="ARBA" id="ARBA00022737"/>
    </source>
</evidence>
<gene>
    <name evidence="3" type="ORF">MNBD_ALPHA03-1153</name>
</gene>
<keyword evidence="1" id="KW-0677">Repeat</keyword>
<organism evidence="3">
    <name type="scientific">hydrothermal vent metagenome</name>
    <dbReference type="NCBI Taxonomy" id="652676"/>
    <lineage>
        <taxon>unclassified sequences</taxon>
        <taxon>metagenomes</taxon>
        <taxon>ecological metagenomes</taxon>
    </lineage>
</organism>
<dbReference type="SMART" id="SM00028">
    <property type="entry name" value="TPR"/>
    <property type="match status" value="4"/>
</dbReference>
<sequence>MKYILSLITIITFLISTAFAMENESQKYQRCMSLAQNPEPQKQAEAVQYAEDWIFGGRAGFAGGVPAGHCKALALLGLGKPEAAAQLLEKLVEDLTIGAKSDGAKSDFRRQQKNDQLTLELYIQAALAWKAAKDYDKSYLAYSSALSSIKQGSRLMTNRALLHALYLERGTLQILRRQYKAAIEDITLAIEQDERDFAGFLQRAKAYRKRKQFLKARLDLRQAMILAPEHRDILLEQGILYRASGNKSAAQLTWQKVLTLYPESEHADLAQENLDLLKVD</sequence>